<comment type="caution">
    <text evidence="7">The sequence shown here is derived from an EMBL/GenBank/DDBJ whole genome shotgun (WGS) entry which is preliminary data.</text>
</comment>
<accession>A0A177AX69</accession>
<dbReference type="InterPro" id="IPR053335">
    <property type="entry name" value="Fatty_acid_desaturase_CarF"/>
</dbReference>
<feature type="domain" description="Lipid desaturase" evidence="6">
    <location>
        <begin position="13"/>
        <end position="112"/>
    </location>
</feature>
<keyword evidence="8" id="KW-1185">Reference proteome</keyword>
<name>A0A177AX69_9BILA</name>
<dbReference type="OrthoDB" id="5103at2759"/>
<evidence type="ECO:0000313" key="7">
    <source>
        <dbReference type="EMBL" id="OAF66001.1"/>
    </source>
</evidence>
<keyword evidence="3" id="KW-0812">Transmembrane</keyword>
<dbReference type="AlphaFoldDB" id="A0A177AX69"/>
<dbReference type="PANTHER" id="PTHR48230">
    <property type="match status" value="1"/>
</dbReference>
<evidence type="ECO:0000256" key="2">
    <source>
        <dbReference type="ARBA" id="ARBA00007620"/>
    </source>
</evidence>
<dbReference type="PANTHER" id="PTHR48230:SF1">
    <property type="entry name" value="LIPID DESATURASE DOMAIN-CONTAINING PROTEIN"/>
    <property type="match status" value="1"/>
</dbReference>
<evidence type="ECO:0000256" key="5">
    <source>
        <dbReference type="ARBA" id="ARBA00023136"/>
    </source>
</evidence>
<organism evidence="7 8">
    <name type="scientific">Intoshia linei</name>
    <dbReference type="NCBI Taxonomy" id="1819745"/>
    <lineage>
        <taxon>Eukaryota</taxon>
        <taxon>Metazoa</taxon>
        <taxon>Spiralia</taxon>
        <taxon>Lophotrochozoa</taxon>
        <taxon>Mesozoa</taxon>
        <taxon>Orthonectida</taxon>
        <taxon>Rhopaluridae</taxon>
        <taxon>Intoshia</taxon>
    </lineage>
</organism>
<protein>
    <recommendedName>
        <fullName evidence="6">Lipid desaturase domain-containing protein</fullName>
    </recommendedName>
</protein>
<evidence type="ECO:0000259" key="6">
    <source>
        <dbReference type="Pfam" id="PF10520"/>
    </source>
</evidence>
<dbReference type="InterPro" id="IPR019547">
    <property type="entry name" value="Lipid_desat"/>
</dbReference>
<dbReference type="GO" id="GO:0006631">
    <property type="term" value="P:fatty acid metabolic process"/>
    <property type="evidence" value="ECO:0007669"/>
    <property type="project" value="UniProtKB-UniPathway"/>
</dbReference>
<gene>
    <name evidence="7" type="ORF">A3Q56_06272</name>
</gene>
<dbReference type="UniPathway" id="UPA00199"/>
<evidence type="ECO:0000313" key="8">
    <source>
        <dbReference type="Proteomes" id="UP000078046"/>
    </source>
</evidence>
<dbReference type="Pfam" id="PF10520">
    <property type="entry name" value="Lipid_desat"/>
    <property type="match status" value="1"/>
</dbReference>
<dbReference type="Proteomes" id="UP000078046">
    <property type="component" value="Unassembled WGS sequence"/>
</dbReference>
<evidence type="ECO:0000256" key="3">
    <source>
        <dbReference type="ARBA" id="ARBA00022692"/>
    </source>
</evidence>
<evidence type="ECO:0000256" key="1">
    <source>
        <dbReference type="ARBA" id="ARBA00004141"/>
    </source>
</evidence>
<dbReference type="EMBL" id="LWCA01001070">
    <property type="protein sequence ID" value="OAF66001.1"/>
    <property type="molecule type" value="Genomic_DNA"/>
</dbReference>
<proteinExistence type="inferred from homology"/>
<evidence type="ECO:0000256" key="4">
    <source>
        <dbReference type="ARBA" id="ARBA00022989"/>
    </source>
</evidence>
<dbReference type="GO" id="GO:0016020">
    <property type="term" value="C:membrane"/>
    <property type="evidence" value="ECO:0007669"/>
    <property type="project" value="UniProtKB-SubCell"/>
</dbReference>
<comment type="subcellular location">
    <subcellularLocation>
        <location evidence="1">Membrane</location>
        <topology evidence="1">Multi-pass membrane protein</topology>
    </subcellularLocation>
</comment>
<reference evidence="7 8" key="1">
    <citation type="submission" date="2016-04" db="EMBL/GenBank/DDBJ databases">
        <title>The genome of Intoshia linei affirms orthonectids as highly simplified spiralians.</title>
        <authorList>
            <person name="Mikhailov K.V."/>
            <person name="Slusarev G.S."/>
            <person name="Nikitin M.A."/>
            <person name="Logacheva M.D."/>
            <person name="Penin A."/>
            <person name="Aleoshin V."/>
            <person name="Panchin Y.V."/>
        </authorList>
    </citation>
    <scope>NUCLEOTIDE SEQUENCE [LARGE SCALE GENOMIC DNA]</scope>
    <source>
        <strain evidence="7">Intl2013</strain>
        <tissue evidence="7">Whole animal</tissue>
    </source>
</reference>
<comment type="similarity">
    <text evidence="2">Belongs to the fatty acid desaturase CarF family.</text>
</comment>
<sequence length="123" mass="14786">MCDIRFFDHFLFKQSNVHIFISFLSIYLAITNQIHKWSHTYPETSIPFIVRQLQDYRIILSREGHKIHHVSPHDTYYCITTGWLNYPLEVSQFWDKMEIIVNKISGAKPREDDMAWAKYSTFK</sequence>
<keyword evidence="4" id="KW-1133">Transmembrane helix</keyword>
<keyword evidence="5" id="KW-0472">Membrane</keyword>